<dbReference type="PANTHER" id="PTHR10859:SF91">
    <property type="entry name" value="DOLICHYL-PHOSPHATE BETA-GLUCOSYLTRANSFERASE"/>
    <property type="match status" value="1"/>
</dbReference>
<evidence type="ECO:0000313" key="4">
    <source>
        <dbReference type="Proteomes" id="UP000029661"/>
    </source>
</evidence>
<proteinExistence type="predicted"/>
<dbReference type="RefSeq" id="WP_081944560.1">
    <property type="nucleotide sequence ID" value="NZ_CP006933.1"/>
</dbReference>
<dbReference type="SUPFAM" id="SSF53448">
    <property type="entry name" value="Nucleotide-diphospho-sugar transferases"/>
    <property type="match status" value="1"/>
</dbReference>
<feature type="domain" description="Glycosyltransferase 2-like" evidence="1">
    <location>
        <begin position="19"/>
        <end position="142"/>
    </location>
</feature>
<reference evidence="3" key="2">
    <citation type="submission" date="2014-09" db="EMBL/GenBank/DDBJ databases">
        <authorList>
            <person name="Bishop-Lilly K.A."/>
            <person name="Broomall S.M."/>
            <person name="Chain P.S."/>
            <person name="Chertkov O."/>
            <person name="Coyne S.R."/>
            <person name="Daligault H.E."/>
            <person name="Davenport K.W."/>
            <person name="Erkkila T."/>
            <person name="Frey K.G."/>
            <person name="Gibbons H.S."/>
            <person name="Gu W."/>
            <person name="Jaissle J."/>
            <person name="Johnson S.L."/>
            <person name="Koroleva G.I."/>
            <person name="Ladner J.T."/>
            <person name="Lo C.-C."/>
            <person name="Minogue T.D."/>
            <person name="Munk C."/>
            <person name="Palacios G.F."/>
            <person name="Redden C.L."/>
            <person name="Rosenzweig C.N."/>
            <person name="Scholz M.B."/>
            <person name="Teshima H."/>
            <person name="Xu Y."/>
        </authorList>
    </citation>
    <scope>NUCLEOTIDE SEQUENCE</scope>
    <source>
        <strain evidence="3">Mb9</strain>
    </source>
</reference>
<evidence type="ECO:0000259" key="1">
    <source>
        <dbReference type="Pfam" id="PF00535"/>
    </source>
</evidence>
<keyword evidence="5" id="KW-1185">Reference proteome</keyword>
<dbReference type="GO" id="GO:0006487">
    <property type="term" value="P:protein N-linked glycosylation"/>
    <property type="evidence" value="ECO:0007669"/>
    <property type="project" value="TreeGrafter"/>
</dbReference>
<dbReference type="Proteomes" id="UP000029661">
    <property type="component" value="Chromosome"/>
</dbReference>
<dbReference type="EMBL" id="LN734822">
    <property type="protein sequence ID" value="CEL24873.1"/>
    <property type="molecule type" value="Genomic_DNA"/>
</dbReference>
<dbReference type="Gene3D" id="3.90.550.10">
    <property type="entry name" value="Spore Coat Polysaccharide Biosynthesis Protein SpsA, Chain A"/>
    <property type="match status" value="1"/>
</dbReference>
<dbReference type="OrthoDB" id="11098at2157"/>
<sequence>MNSIEATVDLFQQQKGIYVILPAYNEEKTLDGVMGELVDLGVNLMVVDDGSTDNTYWVASGFVKRYPSQVSLYRHPINRGLGGALRTGIKAALSHNADIIVTFDADGQHHSPDIIPLCLPLINGEADVVIGKRNFQEMPFRKKFGNVVMNIITLIFYGRDVEDSQSGLRAFNNEAAGLMELHSRDYGISSEIIGEVQRKKLRLVEVPITTIYTDYSLSKGTNTRVGLKILAKLIRNIFK</sequence>
<dbReference type="CDD" id="cd04179">
    <property type="entry name" value="DPM_DPG-synthase_like"/>
    <property type="match status" value="1"/>
</dbReference>
<dbReference type="PATRIC" id="fig|2162.10.peg.1293"/>
<protein>
    <submittedName>
        <fullName evidence="3">Family 2 glycosyl transferase</fullName>
    </submittedName>
    <submittedName>
        <fullName evidence="2">Glycosyl transferase GT2 family</fullName>
    </submittedName>
</protein>
<keyword evidence="2" id="KW-0808">Transferase</keyword>
<dbReference type="PANTHER" id="PTHR10859">
    <property type="entry name" value="GLYCOSYL TRANSFERASE"/>
    <property type="match status" value="1"/>
</dbReference>
<dbReference type="GO" id="GO:0016740">
    <property type="term" value="F:transferase activity"/>
    <property type="evidence" value="ECO:0007669"/>
    <property type="project" value="UniProtKB-KW"/>
</dbReference>
<reference evidence="2" key="1">
    <citation type="submission" date="2013-12" db="EMBL/GenBank/DDBJ databases">
        <title>The complete genome sequence of Methanobacterium sp. BRM9.</title>
        <authorList>
            <consortium name="Pastoral Greenhouse Gas Research Consortium"/>
            <person name="Kelly W.J."/>
            <person name="Leahy S.C."/>
            <person name="Perry R."/>
            <person name="Li D."/>
            <person name="Altermann E."/>
            <person name="Lambie S.C."/>
            <person name="Attwood G.T."/>
        </authorList>
    </citation>
    <scope>NUCLEOTIDE SEQUENCE [LARGE SCALE GENOMIC DNA]</scope>
    <source>
        <strain evidence="2">BRM9</strain>
    </source>
</reference>
<dbReference type="EMBL" id="CP006933">
    <property type="protein sequence ID" value="AIS31925.1"/>
    <property type="molecule type" value="Genomic_DNA"/>
</dbReference>
<dbReference type="STRING" id="2162.BRM9_1109"/>
<dbReference type="KEGG" id="mfc:BRM9_1109"/>
<dbReference type="Pfam" id="PF00535">
    <property type="entry name" value="Glycos_transf_2"/>
    <property type="match status" value="1"/>
</dbReference>
<evidence type="ECO:0000313" key="2">
    <source>
        <dbReference type="EMBL" id="AIS31925.1"/>
    </source>
</evidence>
<evidence type="ECO:0000313" key="5">
    <source>
        <dbReference type="Proteomes" id="UP000062768"/>
    </source>
</evidence>
<dbReference type="Proteomes" id="UP000062768">
    <property type="component" value="Chromosome I"/>
</dbReference>
<dbReference type="InterPro" id="IPR029044">
    <property type="entry name" value="Nucleotide-diphossugar_trans"/>
</dbReference>
<accession>A0A089ZG22</accession>
<dbReference type="AlphaFoldDB" id="A0A089ZG22"/>
<gene>
    <name evidence="2" type="ORF">BRM9_1109</name>
    <name evidence="3" type="ORF">MB9_1235</name>
</gene>
<organism evidence="2 4">
    <name type="scientific">Methanobacterium formicicum</name>
    <dbReference type="NCBI Taxonomy" id="2162"/>
    <lineage>
        <taxon>Archaea</taxon>
        <taxon>Methanobacteriati</taxon>
        <taxon>Methanobacteriota</taxon>
        <taxon>Methanomada group</taxon>
        <taxon>Methanobacteria</taxon>
        <taxon>Methanobacteriales</taxon>
        <taxon>Methanobacteriaceae</taxon>
        <taxon>Methanobacterium</taxon>
    </lineage>
</organism>
<name>A0A089ZG22_METFO</name>
<evidence type="ECO:0000313" key="3">
    <source>
        <dbReference type="EMBL" id="CEL24873.1"/>
    </source>
</evidence>
<dbReference type="InterPro" id="IPR001173">
    <property type="entry name" value="Glyco_trans_2-like"/>
</dbReference>
<dbReference type="GeneID" id="26739481"/>